<accession>A0AAV2GES5</accession>
<feature type="compositionally biased region" description="Polar residues" evidence="1">
    <location>
        <begin position="126"/>
        <end position="136"/>
    </location>
</feature>
<feature type="region of interest" description="Disordered" evidence="1">
    <location>
        <begin position="117"/>
        <end position="136"/>
    </location>
</feature>
<gene>
    <name evidence="2" type="ORF">LTRI10_LOCUS48721</name>
</gene>
<evidence type="ECO:0000313" key="3">
    <source>
        <dbReference type="Proteomes" id="UP001497516"/>
    </source>
</evidence>
<dbReference type="EMBL" id="OZ034821">
    <property type="protein sequence ID" value="CAL1409203.1"/>
    <property type="molecule type" value="Genomic_DNA"/>
</dbReference>
<feature type="region of interest" description="Disordered" evidence="1">
    <location>
        <begin position="46"/>
        <end position="70"/>
    </location>
</feature>
<evidence type="ECO:0000313" key="2">
    <source>
        <dbReference type="EMBL" id="CAL1409203.1"/>
    </source>
</evidence>
<organism evidence="2 3">
    <name type="scientific">Linum trigynum</name>
    <dbReference type="NCBI Taxonomy" id="586398"/>
    <lineage>
        <taxon>Eukaryota</taxon>
        <taxon>Viridiplantae</taxon>
        <taxon>Streptophyta</taxon>
        <taxon>Embryophyta</taxon>
        <taxon>Tracheophyta</taxon>
        <taxon>Spermatophyta</taxon>
        <taxon>Magnoliopsida</taxon>
        <taxon>eudicotyledons</taxon>
        <taxon>Gunneridae</taxon>
        <taxon>Pentapetalae</taxon>
        <taxon>rosids</taxon>
        <taxon>fabids</taxon>
        <taxon>Malpighiales</taxon>
        <taxon>Linaceae</taxon>
        <taxon>Linum</taxon>
    </lineage>
</organism>
<keyword evidence="3" id="KW-1185">Reference proteome</keyword>
<dbReference type="AlphaFoldDB" id="A0AAV2GES5"/>
<protein>
    <submittedName>
        <fullName evidence="2">Uncharacterized protein</fullName>
    </submittedName>
</protein>
<evidence type="ECO:0000256" key="1">
    <source>
        <dbReference type="SAM" id="MobiDB-lite"/>
    </source>
</evidence>
<name>A0AAV2GES5_9ROSI</name>
<sequence length="136" mass="15560">MMRDSKNNDPVQTTLTCQTSTNVLLPKTNNHIIVLKLRESSCLHSDSLLPGRTHKHPMIPNPPSEPKSLSKIPTTHEILSKIKWQTQVLDPKELKTQTMIQASSFYPQRLRWKRQSPFGCQHETKSNPQNQRLGLA</sequence>
<dbReference type="Proteomes" id="UP001497516">
    <property type="component" value="Chromosome 8"/>
</dbReference>
<reference evidence="2 3" key="1">
    <citation type="submission" date="2024-04" db="EMBL/GenBank/DDBJ databases">
        <authorList>
            <person name="Fracassetti M."/>
        </authorList>
    </citation>
    <scope>NUCLEOTIDE SEQUENCE [LARGE SCALE GENOMIC DNA]</scope>
</reference>
<proteinExistence type="predicted"/>